<dbReference type="RefSeq" id="WP_208811638.1">
    <property type="nucleotide sequence ID" value="NZ_WVUH01000026.1"/>
</dbReference>
<accession>A0ABS3VLR8</accession>
<protein>
    <submittedName>
        <fullName evidence="2">Uncharacterized protein</fullName>
    </submittedName>
</protein>
<keyword evidence="1" id="KW-0472">Membrane</keyword>
<name>A0ABS3VLR8_MICEH</name>
<feature type="transmembrane region" description="Helical" evidence="1">
    <location>
        <begin position="47"/>
        <end position="68"/>
    </location>
</feature>
<keyword evidence="1" id="KW-0812">Transmembrane</keyword>
<evidence type="ECO:0000256" key="1">
    <source>
        <dbReference type="SAM" id="Phobius"/>
    </source>
</evidence>
<keyword evidence="3" id="KW-1185">Reference proteome</keyword>
<feature type="transmembrane region" description="Helical" evidence="1">
    <location>
        <begin position="21"/>
        <end position="41"/>
    </location>
</feature>
<reference evidence="2 3" key="1">
    <citation type="submission" date="2019-12" db="EMBL/GenBank/DDBJ databases">
        <title>Whole genome sequencing of endophytic Actinobacterium Micromonospora sp. MPMI6T.</title>
        <authorList>
            <person name="Evv R."/>
            <person name="Podile A.R."/>
        </authorList>
    </citation>
    <scope>NUCLEOTIDE SEQUENCE [LARGE SCALE GENOMIC DNA]</scope>
    <source>
        <strain evidence="2 3">MPMI6</strain>
    </source>
</reference>
<dbReference type="EMBL" id="WVUH01000026">
    <property type="protein sequence ID" value="MBO4205454.1"/>
    <property type="molecule type" value="Genomic_DNA"/>
</dbReference>
<gene>
    <name evidence="2" type="ORF">GSF22_05440</name>
</gene>
<comment type="caution">
    <text evidence="2">The sequence shown here is derived from an EMBL/GenBank/DDBJ whole genome shotgun (WGS) entry which is preliminary data.</text>
</comment>
<dbReference type="Proteomes" id="UP000823521">
    <property type="component" value="Unassembled WGS sequence"/>
</dbReference>
<proteinExistence type="predicted"/>
<keyword evidence="1" id="KW-1133">Transmembrane helix</keyword>
<evidence type="ECO:0000313" key="3">
    <source>
        <dbReference type="Proteomes" id="UP000823521"/>
    </source>
</evidence>
<organism evidence="2 3">
    <name type="scientific">Micromonospora echinofusca</name>
    <dbReference type="NCBI Taxonomy" id="47858"/>
    <lineage>
        <taxon>Bacteria</taxon>
        <taxon>Bacillati</taxon>
        <taxon>Actinomycetota</taxon>
        <taxon>Actinomycetes</taxon>
        <taxon>Micromonosporales</taxon>
        <taxon>Micromonosporaceae</taxon>
        <taxon>Micromonospora</taxon>
    </lineage>
</organism>
<evidence type="ECO:0000313" key="2">
    <source>
        <dbReference type="EMBL" id="MBO4205454.1"/>
    </source>
</evidence>
<sequence length="343" mass="38913">MPQPRPEVRTARKGHRRLAGKILISLATALVVLAFSTLVPADRRPEVLWITGTALFIGGAMFVVLHLLDAERQSDRLVRAIDDHRDQVVEKLTEGFSRIRLDNELVDLRTVSQLDPAEINQIVELIHYRTRIAREATPLVRGFARAEVDRLTEQLRRIGDRSDVTYEGEDREWLLLLTRIAHHSIRATSLSSIDAGVRGFDGGLWRGELGRRYLGRQAQAIHRGVQIQRLFIIDRGDLTEQDLLNDLRLHLEIGVEVRVLNANDAPQLRETLRDFIIFDEELSFQSTGAPMVGQHYASIMDTTLVTNHERIRSRVEEFNNLWPAPGVQVATLDADGRVLLSEV</sequence>